<evidence type="ECO:0000313" key="10">
    <source>
        <dbReference type="EMBL" id="ODM14399.1"/>
    </source>
</evidence>
<evidence type="ECO:0000256" key="1">
    <source>
        <dbReference type="ARBA" id="ARBA00004969"/>
    </source>
</evidence>
<dbReference type="Gene3D" id="3.40.50.150">
    <property type="entry name" value="Vaccinia Virus protein VP39"/>
    <property type="match status" value="1"/>
</dbReference>
<evidence type="ECO:0000256" key="3">
    <source>
        <dbReference type="ARBA" id="ARBA00022603"/>
    </source>
</evidence>
<dbReference type="Pfam" id="PF13649">
    <property type="entry name" value="Methyltransf_25"/>
    <property type="match status" value="1"/>
</dbReference>
<dbReference type="InterPro" id="IPR029063">
    <property type="entry name" value="SAM-dependent_MTases_sf"/>
</dbReference>
<gene>
    <name evidence="10" type="ORF">SI65_10134</name>
</gene>
<comment type="caution">
    <text evidence="10">The sequence shown here is derived from an EMBL/GenBank/DDBJ whole genome shotgun (WGS) entry which is preliminary data.</text>
</comment>
<evidence type="ECO:0000256" key="7">
    <source>
        <dbReference type="ARBA" id="ARBA00047622"/>
    </source>
</evidence>
<dbReference type="VEuPathDB" id="FungiDB:SI65_10134"/>
<reference evidence="10 11" key="1">
    <citation type="journal article" date="2016" name="BMC Genomics">
        <title>Comparative genomic and transcriptomic analyses of the Fuzhuan brick tea-fermentation fungus Aspergillus cristatus.</title>
        <authorList>
            <person name="Ge Y."/>
            <person name="Wang Y."/>
            <person name="Liu Y."/>
            <person name="Tan Y."/>
            <person name="Ren X."/>
            <person name="Zhang X."/>
            <person name="Hyde K.D."/>
            <person name="Liu Y."/>
            <person name="Liu Z."/>
        </authorList>
    </citation>
    <scope>NUCLEOTIDE SEQUENCE [LARGE SCALE GENOMIC DNA]</scope>
    <source>
        <strain evidence="10 11">GZAAS20.1005</strain>
    </source>
</reference>
<dbReference type="SUPFAM" id="SSF53335">
    <property type="entry name" value="S-adenosyl-L-methionine-dependent methyltransferases"/>
    <property type="match status" value="1"/>
</dbReference>
<name>A0A1E3B0F7_ASPCR</name>
<dbReference type="AlphaFoldDB" id="A0A1E3B0F7"/>
<dbReference type="STRING" id="573508.A0A1E3B0F7"/>
<organism evidence="10 11">
    <name type="scientific">Aspergillus cristatus</name>
    <name type="common">Chinese Fuzhuan brick tea-fermentation fungus</name>
    <name type="synonym">Eurotium cristatum</name>
    <dbReference type="NCBI Taxonomy" id="573508"/>
    <lineage>
        <taxon>Eukaryota</taxon>
        <taxon>Fungi</taxon>
        <taxon>Dikarya</taxon>
        <taxon>Ascomycota</taxon>
        <taxon>Pezizomycotina</taxon>
        <taxon>Eurotiomycetes</taxon>
        <taxon>Eurotiomycetidae</taxon>
        <taxon>Eurotiales</taxon>
        <taxon>Aspergillaceae</taxon>
        <taxon>Aspergillus</taxon>
        <taxon>Aspergillus subgen. Aspergillus</taxon>
    </lineage>
</organism>
<dbReference type="Proteomes" id="UP000094569">
    <property type="component" value="Unassembled WGS sequence"/>
</dbReference>
<keyword evidence="3" id="KW-0489">Methyltransferase</keyword>
<evidence type="ECO:0000256" key="5">
    <source>
        <dbReference type="ARBA" id="ARBA00035674"/>
    </source>
</evidence>
<evidence type="ECO:0000313" key="11">
    <source>
        <dbReference type="Proteomes" id="UP000094569"/>
    </source>
</evidence>
<dbReference type="InterPro" id="IPR041698">
    <property type="entry name" value="Methyltransf_25"/>
</dbReference>
<comment type="catalytic activity">
    <reaction evidence="8">
        <text>N-methylethanolamine phosphate + S-adenosyl-L-methionine = N,N-dimethylethanolamine phosphate + S-adenosyl-L-homocysteine + H(+)</text>
        <dbReference type="Rhea" id="RHEA:25321"/>
        <dbReference type="ChEBI" id="CHEBI:15378"/>
        <dbReference type="ChEBI" id="CHEBI:57781"/>
        <dbReference type="ChEBI" id="CHEBI:57856"/>
        <dbReference type="ChEBI" id="CHEBI:58641"/>
        <dbReference type="ChEBI" id="CHEBI:59789"/>
        <dbReference type="EC" id="2.1.1.103"/>
    </reaction>
    <physiologicalReaction direction="left-to-right" evidence="8">
        <dbReference type="Rhea" id="RHEA:25322"/>
    </physiologicalReaction>
</comment>
<evidence type="ECO:0000259" key="9">
    <source>
        <dbReference type="Pfam" id="PF13649"/>
    </source>
</evidence>
<comment type="catalytic activity">
    <reaction evidence="7">
        <text>phosphoethanolamine + S-adenosyl-L-methionine = N-methylethanolamine phosphate + S-adenosyl-L-homocysteine + H(+)</text>
        <dbReference type="Rhea" id="RHEA:20365"/>
        <dbReference type="ChEBI" id="CHEBI:15378"/>
        <dbReference type="ChEBI" id="CHEBI:57781"/>
        <dbReference type="ChEBI" id="CHEBI:57856"/>
        <dbReference type="ChEBI" id="CHEBI:58190"/>
        <dbReference type="ChEBI" id="CHEBI:59789"/>
        <dbReference type="EC" id="2.1.1.103"/>
    </reaction>
    <physiologicalReaction direction="left-to-right" evidence="7">
        <dbReference type="Rhea" id="RHEA:20366"/>
    </physiologicalReaction>
</comment>
<dbReference type="PANTHER" id="PTHR44307:SF2">
    <property type="entry name" value="PHOSPHOETHANOLAMINE METHYLTRANSFERASE ISOFORM X1"/>
    <property type="match status" value="1"/>
</dbReference>
<evidence type="ECO:0000256" key="6">
    <source>
        <dbReference type="ARBA" id="ARBA00047619"/>
    </source>
</evidence>
<dbReference type="GO" id="GO:0000234">
    <property type="term" value="F:phosphoethanolamine N-methyltransferase activity"/>
    <property type="evidence" value="ECO:0007669"/>
    <property type="project" value="UniProtKB-EC"/>
</dbReference>
<feature type="domain" description="Methyltransferase" evidence="9">
    <location>
        <begin position="43"/>
        <end position="132"/>
    </location>
</feature>
<keyword evidence="4" id="KW-0808">Transferase</keyword>
<evidence type="ECO:0000256" key="2">
    <source>
        <dbReference type="ARBA" id="ARBA00005189"/>
    </source>
</evidence>
<dbReference type="PANTHER" id="PTHR44307">
    <property type="entry name" value="PHOSPHOETHANOLAMINE METHYLTRANSFERASE"/>
    <property type="match status" value="1"/>
</dbReference>
<evidence type="ECO:0000256" key="8">
    <source>
        <dbReference type="ARBA" id="ARBA00047841"/>
    </source>
</evidence>
<dbReference type="GO" id="GO:0032259">
    <property type="term" value="P:methylation"/>
    <property type="evidence" value="ECO:0007669"/>
    <property type="project" value="UniProtKB-KW"/>
</dbReference>
<comment type="pathway">
    <text evidence="2">Lipid metabolism.</text>
</comment>
<accession>A0A1E3B0F7</accession>
<dbReference type="OrthoDB" id="4506939at2759"/>
<proteinExistence type="predicted"/>
<comment type="catalytic activity">
    <reaction evidence="6">
        <text>N,N-dimethylethanolamine phosphate + S-adenosyl-L-methionine = phosphocholine + S-adenosyl-L-homocysteine + H(+)</text>
        <dbReference type="Rhea" id="RHEA:25325"/>
        <dbReference type="ChEBI" id="CHEBI:15378"/>
        <dbReference type="ChEBI" id="CHEBI:57856"/>
        <dbReference type="ChEBI" id="CHEBI:58641"/>
        <dbReference type="ChEBI" id="CHEBI:59789"/>
        <dbReference type="ChEBI" id="CHEBI:295975"/>
        <dbReference type="EC" id="2.1.1.103"/>
    </reaction>
    <physiologicalReaction direction="left-to-right" evidence="6">
        <dbReference type="Rhea" id="RHEA:25326"/>
    </physiologicalReaction>
</comment>
<dbReference type="EC" id="2.1.1.103" evidence="5"/>
<sequence>MATDEETLFDYLGKRYEDAYADSPNLVAFLESAIKELPAQSRVLDVGCGTGKPVADMLASAGHQVQGIDVSQEMVKIASSQVSGKFQKADMRTYTPDAPLDGVFVIFSLYQLTPGETYSMCYRLSEWLKPGGIVVVGTTLSSSVPPGQGVRDRTWNCMRQLGKPWMDNRTNETFFSEHG</sequence>
<evidence type="ECO:0000256" key="4">
    <source>
        <dbReference type="ARBA" id="ARBA00022679"/>
    </source>
</evidence>
<dbReference type="CDD" id="cd02440">
    <property type="entry name" value="AdoMet_MTases"/>
    <property type="match status" value="1"/>
</dbReference>
<keyword evidence="11" id="KW-1185">Reference proteome</keyword>
<protein>
    <recommendedName>
        <fullName evidence="5">phosphoethanolamine N-methyltransferase</fullName>
        <ecNumber evidence="5">2.1.1.103</ecNumber>
    </recommendedName>
</protein>
<dbReference type="EMBL" id="JXNT01000026">
    <property type="protein sequence ID" value="ODM14399.1"/>
    <property type="molecule type" value="Genomic_DNA"/>
</dbReference>
<comment type="pathway">
    <text evidence="1">Phospholipid metabolism; phosphatidylcholine biosynthesis.</text>
</comment>